<dbReference type="Proteomes" id="UP000838756">
    <property type="component" value="Unassembled WGS sequence"/>
</dbReference>
<evidence type="ECO:0000313" key="1">
    <source>
        <dbReference type="EMBL" id="CAH2248344.1"/>
    </source>
</evidence>
<dbReference type="AlphaFoldDB" id="A0A8S4S7B7"/>
<keyword evidence="2" id="KW-1185">Reference proteome</keyword>
<gene>
    <name evidence="1" type="primary">jg6181</name>
    <name evidence="1" type="ORF">PAEG_LOCUS21726</name>
</gene>
<protein>
    <submittedName>
        <fullName evidence="1">Jg6181 protein</fullName>
    </submittedName>
</protein>
<dbReference type="EMBL" id="CAKXAJ010025974">
    <property type="protein sequence ID" value="CAH2248344.1"/>
    <property type="molecule type" value="Genomic_DNA"/>
</dbReference>
<reference evidence="1" key="1">
    <citation type="submission" date="2022-03" db="EMBL/GenBank/DDBJ databases">
        <authorList>
            <person name="Lindestad O."/>
        </authorList>
    </citation>
    <scope>NUCLEOTIDE SEQUENCE</scope>
</reference>
<proteinExistence type="predicted"/>
<accession>A0A8S4S7B7</accession>
<evidence type="ECO:0000313" key="2">
    <source>
        <dbReference type="Proteomes" id="UP000838756"/>
    </source>
</evidence>
<comment type="caution">
    <text evidence="1">The sequence shown here is derived from an EMBL/GenBank/DDBJ whole genome shotgun (WGS) entry which is preliminary data.</text>
</comment>
<organism evidence="1 2">
    <name type="scientific">Pararge aegeria aegeria</name>
    <dbReference type="NCBI Taxonomy" id="348720"/>
    <lineage>
        <taxon>Eukaryota</taxon>
        <taxon>Metazoa</taxon>
        <taxon>Ecdysozoa</taxon>
        <taxon>Arthropoda</taxon>
        <taxon>Hexapoda</taxon>
        <taxon>Insecta</taxon>
        <taxon>Pterygota</taxon>
        <taxon>Neoptera</taxon>
        <taxon>Endopterygota</taxon>
        <taxon>Lepidoptera</taxon>
        <taxon>Glossata</taxon>
        <taxon>Ditrysia</taxon>
        <taxon>Papilionoidea</taxon>
        <taxon>Nymphalidae</taxon>
        <taxon>Satyrinae</taxon>
        <taxon>Satyrini</taxon>
        <taxon>Parargina</taxon>
        <taxon>Pararge</taxon>
    </lineage>
</organism>
<name>A0A8S4S7B7_9NEOP</name>
<sequence length="99" mass="11471">MLLLAQNEEELEILLTRLEVTSSEFGFTFNRAKTKMMTTKKKNNPKLIILFTIEPRGTVRICIRAVDTIYCDHQPVYPTWPQTLPLGEAFSPKVDPYRL</sequence>